<keyword evidence="2" id="KW-1185">Reference proteome</keyword>
<accession>A0A1Y1W2N4</accession>
<dbReference type="OrthoDB" id="47375at2759"/>
<sequence length="173" mass="19540">MSKVHEVYGRDWDMLYLGRCTFDSNEPAKVAPTLVANGTRYAVDPSERARYLQRDLSLFESEYPMCLHAYAVTRECAKRLSVLLQERLKSVGKDIDLILAVGARAGVSTILGTSPPYFVQVGRQELPSDLTAIADGDTAQRLARSTLYHLHLRTRDPQSLAPYMDWPWFVDSM</sequence>
<dbReference type="EMBL" id="MCFD01000011">
    <property type="protein sequence ID" value="ORX67811.1"/>
    <property type="molecule type" value="Genomic_DNA"/>
</dbReference>
<organism evidence="1 2">
    <name type="scientific">Linderina pennispora</name>
    <dbReference type="NCBI Taxonomy" id="61395"/>
    <lineage>
        <taxon>Eukaryota</taxon>
        <taxon>Fungi</taxon>
        <taxon>Fungi incertae sedis</taxon>
        <taxon>Zoopagomycota</taxon>
        <taxon>Kickxellomycotina</taxon>
        <taxon>Kickxellomycetes</taxon>
        <taxon>Kickxellales</taxon>
        <taxon>Kickxellaceae</taxon>
        <taxon>Linderina</taxon>
    </lineage>
</organism>
<reference evidence="1 2" key="1">
    <citation type="submission" date="2016-07" db="EMBL/GenBank/DDBJ databases">
        <title>Pervasive Adenine N6-methylation of Active Genes in Fungi.</title>
        <authorList>
            <consortium name="DOE Joint Genome Institute"/>
            <person name="Mondo S.J."/>
            <person name="Dannebaum R.O."/>
            <person name="Kuo R.C."/>
            <person name="Labutti K."/>
            <person name="Haridas S."/>
            <person name="Kuo A."/>
            <person name="Salamov A."/>
            <person name="Ahrendt S.R."/>
            <person name="Lipzen A."/>
            <person name="Sullivan W."/>
            <person name="Andreopoulos W.B."/>
            <person name="Clum A."/>
            <person name="Lindquist E."/>
            <person name="Daum C."/>
            <person name="Ramamoorthy G.K."/>
            <person name="Gryganskyi A."/>
            <person name="Culley D."/>
            <person name="Magnuson J.K."/>
            <person name="James T.Y."/>
            <person name="O'Malley M.A."/>
            <person name="Stajich J.E."/>
            <person name="Spatafora J.W."/>
            <person name="Visel A."/>
            <person name="Grigoriev I.V."/>
        </authorList>
    </citation>
    <scope>NUCLEOTIDE SEQUENCE [LARGE SCALE GENOMIC DNA]</scope>
    <source>
        <strain evidence="1 2">ATCC 12442</strain>
    </source>
</reference>
<evidence type="ECO:0000313" key="1">
    <source>
        <dbReference type="EMBL" id="ORX67811.1"/>
    </source>
</evidence>
<comment type="caution">
    <text evidence="1">The sequence shown here is derived from an EMBL/GenBank/DDBJ whole genome shotgun (WGS) entry which is preliminary data.</text>
</comment>
<proteinExistence type="predicted"/>
<gene>
    <name evidence="1" type="ORF">DL89DRAFT_285240</name>
</gene>
<dbReference type="GeneID" id="63806461"/>
<protein>
    <submittedName>
        <fullName evidence="1">Uncharacterized protein</fullName>
    </submittedName>
</protein>
<dbReference type="Proteomes" id="UP000193922">
    <property type="component" value="Unassembled WGS sequence"/>
</dbReference>
<name>A0A1Y1W2N4_9FUNG</name>
<dbReference type="AlphaFoldDB" id="A0A1Y1W2N4"/>
<dbReference type="RefSeq" id="XP_040741657.1">
    <property type="nucleotide sequence ID" value="XM_040889813.1"/>
</dbReference>
<evidence type="ECO:0000313" key="2">
    <source>
        <dbReference type="Proteomes" id="UP000193922"/>
    </source>
</evidence>